<dbReference type="Gene3D" id="2.40.170.20">
    <property type="entry name" value="TonB-dependent receptor, beta-barrel domain"/>
    <property type="match status" value="1"/>
</dbReference>
<dbReference type="Gene3D" id="2.170.130.10">
    <property type="entry name" value="TonB-dependent receptor, plug domain"/>
    <property type="match status" value="1"/>
</dbReference>
<keyword evidence="6 13" id="KW-0732">Signal</keyword>
<gene>
    <name evidence="16" type="ORF">TOI97_10910</name>
</gene>
<dbReference type="EMBL" id="JAXIVU010000017">
    <property type="protein sequence ID" value="MDY7220071.1"/>
    <property type="molecule type" value="Genomic_DNA"/>
</dbReference>
<evidence type="ECO:0000256" key="1">
    <source>
        <dbReference type="ARBA" id="ARBA00004571"/>
    </source>
</evidence>
<feature type="chain" id="PRO_5046944718" evidence="13">
    <location>
        <begin position="22"/>
        <end position="645"/>
    </location>
</feature>
<reference evidence="16 17" key="1">
    <citation type="submission" date="2023-12" db="EMBL/GenBank/DDBJ databases">
        <title>Denitrificimonas halotolerans sp. nov.,a novel species isolated from landfill leachate.</title>
        <authorList>
            <person name="Wang S."/>
        </authorList>
    </citation>
    <scope>NUCLEOTIDE SEQUENCE [LARGE SCALE GENOMIC DNA]</scope>
    <source>
        <strain evidence="16 17">JX-1</strain>
    </source>
</reference>
<evidence type="ECO:0000256" key="4">
    <source>
        <dbReference type="ARBA" id="ARBA00022452"/>
    </source>
</evidence>
<feature type="domain" description="TonB-dependent receptor plug" evidence="15">
    <location>
        <begin position="53"/>
        <end position="154"/>
    </location>
</feature>
<feature type="signal peptide" evidence="13">
    <location>
        <begin position="1"/>
        <end position="21"/>
    </location>
</feature>
<keyword evidence="8 11" id="KW-0472">Membrane</keyword>
<evidence type="ECO:0000313" key="17">
    <source>
        <dbReference type="Proteomes" id="UP001294570"/>
    </source>
</evidence>
<keyword evidence="10 11" id="KW-0998">Cell outer membrane</keyword>
<evidence type="ECO:0000256" key="11">
    <source>
        <dbReference type="PROSITE-ProRule" id="PRU01360"/>
    </source>
</evidence>
<comment type="subcellular location">
    <subcellularLocation>
        <location evidence="1 11">Cell outer membrane</location>
        <topology evidence="1 11">Multi-pass membrane protein</topology>
    </subcellularLocation>
</comment>
<comment type="caution">
    <text evidence="16">The sequence shown here is derived from an EMBL/GenBank/DDBJ whole genome shotgun (WGS) entry which is preliminary data.</text>
</comment>
<dbReference type="Pfam" id="PF00593">
    <property type="entry name" value="TonB_dep_Rec_b-barrel"/>
    <property type="match status" value="1"/>
</dbReference>
<keyword evidence="4 11" id="KW-1134">Transmembrane beta strand</keyword>
<name>A0ABU5GSV4_9GAMM</name>
<organism evidence="16 17">
    <name type="scientific">Denitrificimonas halotolerans</name>
    <dbReference type="NCBI Taxonomy" id="3098930"/>
    <lineage>
        <taxon>Bacteria</taxon>
        <taxon>Pseudomonadati</taxon>
        <taxon>Pseudomonadota</taxon>
        <taxon>Gammaproteobacteria</taxon>
        <taxon>Pseudomonadales</taxon>
        <taxon>Pseudomonadaceae</taxon>
        <taxon>Denitrificimonas</taxon>
    </lineage>
</organism>
<evidence type="ECO:0000259" key="14">
    <source>
        <dbReference type="Pfam" id="PF00593"/>
    </source>
</evidence>
<dbReference type="RefSeq" id="WP_321554155.1">
    <property type="nucleotide sequence ID" value="NZ_JAXIVU010000017.1"/>
</dbReference>
<evidence type="ECO:0000256" key="13">
    <source>
        <dbReference type="SAM" id="SignalP"/>
    </source>
</evidence>
<evidence type="ECO:0000259" key="15">
    <source>
        <dbReference type="Pfam" id="PF07715"/>
    </source>
</evidence>
<keyword evidence="17" id="KW-1185">Reference proteome</keyword>
<evidence type="ECO:0000256" key="9">
    <source>
        <dbReference type="ARBA" id="ARBA00023170"/>
    </source>
</evidence>
<keyword evidence="7 12" id="KW-0798">TonB box</keyword>
<evidence type="ECO:0000313" key="16">
    <source>
        <dbReference type="EMBL" id="MDY7220071.1"/>
    </source>
</evidence>
<protein>
    <submittedName>
        <fullName evidence="16">TonB-dependent receptor</fullName>
    </submittedName>
</protein>
<evidence type="ECO:0000256" key="3">
    <source>
        <dbReference type="ARBA" id="ARBA00022448"/>
    </source>
</evidence>
<evidence type="ECO:0000256" key="5">
    <source>
        <dbReference type="ARBA" id="ARBA00022692"/>
    </source>
</evidence>
<keyword evidence="9 16" id="KW-0675">Receptor</keyword>
<dbReference type="PANTHER" id="PTHR30069:SF29">
    <property type="entry name" value="HEMOGLOBIN AND HEMOGLOBIN-HAPTOGLOBIN-BINDING PROTEIN 1-RELATED"/>
    <property type="match status" value="1"/>
</dbReference>
<dbReference type="Proteomes" id="UP001294570">
    <property type="component" value="Unassembled WGS sequence"/>
</dbReference>
<sequence>MKLSRLALAVALLPASTLSVAADTNEDILKLSDTVITGNRIAQEDVRATYASELHSAEDIKNSAAINLYDYLGRFSSVNVLTSGNPYQQKLDMRGYGIGDGYQNIVVTLNGRRLNNIDMSPQLLSSIPLNSIERIEIIKGSGSVAHGDGAMAGVINIVTKDQKGVDFSMAAGSDGYSAASVSAGLSEEFFALQVLAENSDSDGLRKKDVNGKTDESDANNLSATLKVFPVDGLELRLGKDRARMDAHYGGWINKKQFDKKPSQNNSPAAMHREWEFKTDVNRLGASYQVNELLSFDIDHAAEKKEVEFVYPGSKPSKFDYRSTDFSGQLSLERLTLVAGVQLFDGERRQNTNKTHKDNKGVYLQGLYALGDTTFSAGARREKVKYKYKETTKLKDDHTLDAWDIGVNHQYSQELSVFANLNQGFQAPDIERFFGFDPNDWSVIFNDFIKPAKSKTLNIGLNHVTERNKLKVTSYYSKLKNEIYMVPATFVNTNIDKSYKYGLEVQDSFQVTPELLTRINYAWTRAKIDKEDEGSGAYNGKNLPGVSEHSITAGIDYRVVQDGTLTLTQNWRSRAYAQEDFENKFKQKQKAYNTTDFGYAHKIDNFTLFAQVNNVFNRKNGLWLRDDVIYPVNFTRTWYAGVRASF</sequence>
<dbReference type="InterPro" id="IPR000531">
    <property type="entry name" value="Beta-barrel_TonB"/>
</dbReference>
<dbReference type="CDD" id="cd01347">
    <property type="entry name" value="ligand_gated_channel"/>
    <property type="match status" value="1"/>
</dbReference>
<evidence type="ECO:0000256" key="12">
    <source>
        <dbReference type="RuleBase" id="RU003357"/>
    </source>
</evidence>
<evidence type="ECO:0000256" key="10">
    <source>
        <dbReference type="ARBA" id="ARBA00023237"/>
    </source>
</evidence>
<dbReference type="InterPro" id="IPR012910">
    <property type="entry name" value="Plug_dom"/>
</dbReference>
<proteinExistence type="inferred from homology"/>
<dbReference type="PANTHER" id="PTHR30069">
    <property type="entry name" value="TONB-DEPENDENT OUTER MEMBRANE RECEPTOR"/>
    <property type="match status" value="1"/>
</dbReference>
<dbReference type="InterPro" id="IPR039426">
    <property type="entry name" value="TonB-dep_rcpt-like"/>
</dbReference>
<evidence type="ECO:0000256" key="2">
    <source>
        <dbReference type="ARBA" id="ARBA00008143"/>
    </source>
</evidence>
<evidence type="ECO:0000256" key="7">
    <source>
        <dbReference type="ARBA" id="ARBA00023077"/>
    </source>
</evidence>
<keyword evidence="5 11" id="KW-0812">Transmembrane</keyword>
<dbReference type="InterPro" id="IPR036942">
    <property type="entry name" value="Beta-barrel_TonB_sf"/>
</dbReference>
<dbReference type="InterPro" id="IPR037066">
    <property type="entry name" value="Plug_dom_sf"/>
</dbReference>
<evidence type="ECO:0000256" key="6">
    <source>
        <dbReference type="ARBA" id="ARBA00022729"/>
    </source>
</evidence>
<dbReference type="SUPFAM" id="SSF56935">
    <property type="entry name" value="Porins"/>
    <property type="match status" value="1"/>
</dbReference>
<comment type="similarity">
    <text evidence="2">Belongs to the TonB-dependent receptor family. Hemoglobin/haptoglobin binding protein subfamily.</text>
</comment>
<keyword evidence="3 11" id="KW-0813">Transport</keyword>
<dbReference type="Pfam" id="PF07715">
    <property type="entry name" value="Plug"/>
    <property type="match status" value="1"/>
</dbReference>
<feature type="domain" description="TonB-dependent receptor-like beta-barrel" evidence="14">
    <location>
        <begin position="200"/>
        <end position="614"/>
    </location>
</feature>
<dbReference type="PROSITE" id="PS52016">
    <property type="entry name" value="TONB_DEPENDENT_REC_3"/>
    <property type="match status" value="1"/>
</dbReference>
<accession>A0ABU5GSV4</accession>
<evidence type="ECO:0000256" key="8">
    <source>
        <dbReference type="ARBA" id="ARBA00023136"/>
    </source>
</evidence>